<keyword evidence="3" id="KW-1185">Reference proteome</keyword>
<feature type="transmembrane region" description="Helical" evidence="1">
    <location>
        <begin position="68"/>
        <end position="90"/>
    </location>
</feature>
<accession>A0A1R2CDG7</accession>
<dbReference type="OrthoDB" id="325793at2759"/>
<evidence type="ECO:0000256" key="1">
    <source>
        <dbReference type="SAM" id="Phobius"/>
    </source>
</evidence>
<feature type="transmembrane region" description="Helical" evidence="1">
    <location>
        <begin position="111"/>
        <end position="131"/>
    </location>
</feature>
<evidence type="ECO:0000313" key="2">
    <source>
        <dbReference type="EMBL" id="OMJ87064.1"/>
    </source>
</evidence>
<dbReference type="AlphaFoldDB" id="A0A1R2CDG7"/>
<feature type="transmembrane region" description="Helical" evidence="1">
    <location>
        <begin position="143"/>
        <end position="165"/>
    </location>
</feature>
<evidence type="ECO:0000313" key="3">
    <source>
        <dbReference type="Proteomes" id="UP000187209"/>
    </source>
</evidence>
<organism evidence="2 3">
    <name type="scientific">Stentor coeruleus</name>
    <dbReference type="NCBI Taxonomy" id="5963"/>
    <lineage>
        <taxon>Eukaryota</taxon>
        <taxon>Sar</taxon>
        <taxon>Alveolata</taxon>
        <taxon>Ciliophora</taxon>
        <taxon>Postciliodesmatophora</taxon>
        <taxon>Heterotrichea</taxon>
        <taxon>Heterotrichida</taxon>
        <taxon>Stentoridae</taxon>
        <taxon>Stentor</taxon>
    </lineage>
</organism>
<keyword evidence="1" id="KW-0472">Membrane</keyword>
<feature type="transmembrane region" description="Helical" evidence="1">
    <location>
        <begin position="27"/>
        <end position="48"/>
    </location>
</feature>
<reference evidence="2 3" key="1">
    <citation type="submission" date="2016-11" db="EMBL/GenBank/DDBJ databases">
        <title>The macronuclear genome of Stentor coeruleus: a giant cell with tiny introns.</title>
        <authorList>
            <person name="Slabodnick M."/>
            <person name="Ruby J.G."/>
            <person name="Reiff S.B."/>
            <person name="Swart E.C."/>
            <person name="Gosai S."/>
            <person name="Prabakaran S."/>
            <person name="Witkowska E."/>
            <person name="Larue G.E."/>
            <person name="Fisher S."/>
            <person name="Freeman R.M."/>
            <person name="Gunawardena J."/>
            <person name="Chu W."/>
            <person name="Stover N.A."/>
            <person name="Gregory B.D."/>
            <person name="Nowacki M."/>
            <person name="Derisi J."/>
            <person name="Roy S.W."/>
            <person name="Marshall W.F."/>
            <person name="Sood P."/>
        </authorList>
    </citation>
    <scope>NUCLEOTIDE SEQUENCE [LARGE SCALE GENOMIC DNA]</scope>
    <source>
        <strain evidence="2">WM001</strain>
    </source>
</reference>
<keyword evidence="1" id="KW-0812">Transmembrane</keyword>
<protein>
    <submittedName>
        <fullName evidence="2">Uncharacterized protein</fullName>
    </submittedName>
</protein>
<dbReference type="Proteomes" id="UP000187209">
    <property type="component" value="Unassembled WGS sequence"/>
</dbReference>
<name>A0A1R2CDG7_9CILI</name>
<gene>
    <name evidence="2" type="ORF">SteCoe_11307</name>
</gene>
<proteinExistence type="predicted"/>
<sequence>MDLQDSIERKKFLFICGAPYKGFLGMLTLKSAVMCIAILDIIIAIYYISDLIIDCFRIAYGGYKHPFVYAMTIESLLGVIASGFAIIGIRGCNRLSPEDISVYSKFKHFEFFLQTTVKIFIYVVIFKYYFYFRVIHYSSFIPANLVLPFIIFARTILLILVKVIWSAEIRMKNNQMLLFQHGETISQIIQTQARNLANPKVITPDKSIYFAAPYVEA</sequence>
<dbReference type="EMBL" id="MPUH01000187">
    <property type="protein sequence ID" value="OMJ87064.1"/>
    <property type="molecule type" value="Genomic_DNA"/>
</dbReference>
<comment type="caution">
    <text evidence="2">The sequence shown here is derived from an EMBL/GenBank/DDBJ whole genome shotgun (WGS) entry which is preliminary data.</text>
</comment>
<keyword evidence="1" id="KW-1133">Transmembrane helix</keyword>